<name>G8TMH9_NIAKG</name>
<dbReference type="AlphaFoldDB" id="G8TMH9"/>
<dbReference type="InterPro" id="IPR008969">
    <property type="entry name" value="CarboxyPept-like_regulatory"/>
</dbReference>
<keyword evidence="2 7" id="KW-0813">Transport</keyword>
<feature type="domain" description="TonB-dependent receptor plug" evidence="9">
    <location>
        <begin position="114"/>
        <end position="233"/>
    </location>
</feature>
<evidence type="ECO:0000256" key="4">
    <source>
        <dbReference type="ARBA" id="ARBA00022692"/>
    </source>
</evidence>
<evidence type="ECO:0000256" key="1">
    <source>
        <dbReference type="ARBA" id="ARBA00004571"/>
    </source>
</evidence>
<feature type="chain" id="PRO_5003517679" evidence="8">
    <location>
        <begin position="22"/>
        <end position="1032"/>
    </location>
</feature>
<dbReference type="OrthoDB" id="9768177at2"/>
<dbReference type="InterPro" id="IPR023996">
    <property type="entry name" value="TonB-dep_OMP_SusC/RagA"/>
</dbReference>
<dbReference type="KEGG" id="nko:Niako_5736"/>
<comment type="similarity">
    <text evidence="7">Belongs to the TonB-dependent receptor family.</text>
</comment>
<dbReference type="RefSeq" id="WP_014221878.1">
    <property type="nucleotide sequence ID" value="NC_016609.1"/>
</dbReference>
<proteinExistence type="inferred from homology"/>
<evidence type="ECO:0000256" key="8">
    <source>
        <dbReference type="SAM" id="SignalP"/>
    </source>
</evidence>
<keyword evidence="8" id="KW-0732">Signal</keyword>
<dbReference type="InterPro" id="IPR023997">
    <property type="entry name" value="TonB-dep_OMP_SusC/RagA_CS"/>
</dbReference>
<dbReference type="NCBIfam" id="TIGR04057">
    <property type="entry name" value="SusC_RagA_signa"/>
    <property type="match status" value="1"/>
</dbReference>
<dbReference type="Pfam" id="PF07715">
    <property type="entry name" value="Plug"/>
    <property type="match status" value="1"/>
</dbReference>
<evidence type="ECO:0000313" key="11">
    <source>
        <dbReference type="Proteomes" id="UP000005438"/>
    </source>
</evidence>
<organism evidence="10 11">
    <name type="scientific">Niastella koreensis (strain DSM 17620 / KACC 11465 / NBRC 106392 / GR20-10)</name>
    <dbReference type="NCBI Taxonomy" id="700598"/>
    <lineage>
        <taxon>Bacteria</taxon>
        <taxon>Pseudomonadati</taxon>
        <taxon>Bacteroidota</taxon>
        <taxon>Chitinophagia</taxon>
        <taxon>Chitinophagales</taxon>
        <taxon>Chitinophagaceae</taxon>
        <taxon>Niastella</taxon>
    </lineage>
</organism>
<dbReference type="InterPro" id="IPR039426">
    <property type="entry name" value="TonB-dep_rcpt-like"/>
</dbReference>
<dbReference type="STRING" id="700598.Niako_5736"/>
<dbReference type="PROSITE" id="PS52016">
    <property type="entry name" value="TONB_DEPENDENT_REC_3"/>
    <property type="match status" value="1"/>
</dbReference>
<keyword evidence="3 7" id="KW-1134">Transmembrane beta strand</keyword>
<keyword evidence="10" id="KW-0675">Receptor</keyword>
<dbReference type="eggNOG" id="COG4206">
    <property type="taxonomic scope" value="Bacteria"/>
</dbReference>
<evidence type="ECO:0000259" key="9">
    <source>
        <dbReference type="Pfam" id="PF07715"/>
    </source>
</evidence>
<reference evidence="10 11" key="1">
    <citation type="submission" date="2011-12" db="EMBL/GenBank/DDBJ databases">
        <title>The complete genome of Niastella koreensis GR20-10.</title>
        <authorList>
            <consortium name="US DOE Joint Genome Institute (JGI-PGF)"/>
            <person name="Lucas S."/>
            <person name="Han J."/>
            <person name="Lapidus A."/>
            <person name="Bruce D."/>
            <person name="Goodwin L."/>
            <person name="Pitluck S."/>
            <person name="Peters L."/>
            <person name="Kyrpides N."/>
            <person name="Mavromatis K."/>
            <person name="Ivanova N."/>
            <person name="Mikhailova N."/>
            <person name="Davenport K."/>
            <person name="Saunders E."/>
            <person name="Detter J.C."/>
            <person name="Tapia R."/>
            <person name="Han C."/>
            <person name="Land M."/>
            <person name="Hauser L."/>
            <person name="Markowitz V."/>
            <person name="Cheng J.-F."/>
            <person name="Hugenholtz P."/>
            <person name="Woyke T."/>
            <person name="Wu D."/>
            <person name="Tindall B."/>
            <person name="Pomrenke H."/>
            <person name="Brambilla E."/>
            <person name="Klenk H.-P."/>
            <person name="Eisen J.A."/>
        </authorList>
    </citation>
    <scope>NUCLEOTIDE SEQUENCE [LARGE SCALE GENOMIC DNA]</scope>
    <source>
        <strain evidence="11">DSM 17620 / KACC 11465 / NBRC 106392 / GR20-10</strain>
    </source>
</reference>
<feature type="signal peptide" evidence="8">
    <location>
        <begin position="1"/>
        <end position="21"/>
    </location>
</feature>
<dbReference type="InterPro" id="IPR036942">
    <property type="entry name" value="Beta-barrel_TonB_sf"/>
</dbReference>
<dbReference type="Gene3D" id="2.60.40.1120">
    <property type="entry name" value="Carboxypeptidase-like, regulatory domain"/>
    <property type="match status" value="1"/>
</dbReference>
<protein>
    <submittedName>
        <fullName evidence="10">TonB-dependent receptor plug</fullName>
    </submittedName>
</protein>
<dbReference type="InterPro" id="IPR012910">
    <property type="entry name" value="Plug_dom"/>
</dbReference>
<evidence type="ECO:0000256" key="2">
    <source>
        <dbReference type="ARBA" id="ARBA00022448"/>
    </source>
</evidence>
<comment type="subcellular location">
    <subcellularLocation>
        <location evidence="1 7">Cell outer membrane</location>
        <topology evidence="1 7">Multi-pass membrane protein</topology>
    </subcellularLocation>
</comment>
<evidence type="ECO:0000256" key="7">
    <source>
        <dbReference type="PROSITE-ProRule" id="PRU01360"/>
    </source>
</evidence>
<dbReference type="SUPFAM" id="SSF56935">
    <property type="entry name" value="Porins"/>
    <property type="match status" value="1"/>
</dbReference>
<dbReference type="HOGENOM" id="CLU_004317_0_2_10"/>
<keyword evidence="5 7" id="KW-0472">Membrane</keyword>
<evidence type="ECO:0000256" key="6">
    <source>
        <dbReference type="ARBA" id="ARBA00023237"/>
    </source>
</evidence>
<dbReference type="PATRIC" id="fig|700598.3.peg.5878"/>
<dbReference type="EMBL" id="CP003178">
    <property type="protein sequence ID" value="AEW01967.1"/>
    <property type="molecule type" value="Genomic_DNA"/>
</dbReference>
<dbReference type="SUPFAM" id="SSF49464">
    <property type="entry name" value="Carboxypeptidase regulatory domain-like"/>
    <property type="match status" value="1"/>
</dbReference>
<evidence type="ECO:0000256" key="3">
    <source>
        <dbReference type="ARBA" id="ARBA00022452"/>
    </source>
</evidence>
<dbReference type="NCBIfam" id="TIGR04056">
    <property type="entry name" value="OMP_RagA_SusC"/>
    <property type="match status" value="1"/>
</dbReference>
<dbReference type="GO" id="GO:0009279">
    <property type="term" value="C:cell outer membrane"/>
    <property type="evidence" value="ECO:0007669"/>
    <property type="project" value="UniProtKB-SubCell"/>
</dbReference>
<dbReference type="InterPro" id="IPR037066">
    <property type="entry name" value="Plug_dom_sf"/>
</dbReference>
<evidence type="ECO:0000256" key="5">
    <source>
        <dbReference type="ARBA" id="ARBA00023136"/>
    </source>
</evidence>
<dbReference type="eggNOG" id="COG1629">
    <property type="taxonomic scope" value="Bacteria"/>
</dbReference>
<dbReference type="Pfam" id="PF13715">
    <property type="entry name" value="CarbopepD_reg_2"/>
    <property type="match status" value="1"/>
</dbReference>
<gene>
    <name evidence="10" type="ordered locus">Niako_5736</name>
</gene>
<dbReference type="Gene3D" id="2.40.170.20">
    <property type="entry name" value="TonB-dependent receptor, beta-barrel domain"/>
    <property type="match status" value="1"/>
</dbReference>
<evidence type="ECO:0000313" key="10">
    <source>
        <dbReference type="EMBL" id="AEW01967.1"/>
    </source>
</evidence>
<sequence length="1032" mass="113511">MRKLLMSLWCSLLLLSGDLIAQTRTLTGKITDVNGRPVSNVSVVVKGTKVGTITNTDGTYSLNVPTGAKTLVISSVNMQKEEIKISAVTDYSLALKPLDVSMDEVVVTGYGTIDKRSLTGSVSKVTGDVLSNKPVLSFDQALTGKAAGVLVNTSSGLVGDDVVIRIRGGASVSTGGYPLIVMDGVPITQGRQQELSNRFNALAELNPNDIESIEVLKDAAATAIYGSRGSAGVLLITTKKGKAGQTTFNYDNYVGYNEPARKLKVLNAADYIATINKLKTNAGGNPTAFYGDINNDGKPDTVNTDWQHEVFHKGLVQNHNLALSGGSQSTTYFASFNYNENQGYIRSTSQKRGSARLNLTSKVTDWLQFGVNTQYSRTMENNIASGAGSVFSGIPYGPLTALPDIPVYGPDGNYYTGVGGNKDLGGYATPNPLAVTKLNYEDRDARRFIGSAFGELQPVKGLRLKSQVNVDYSSAYIDDFWNKDIGDGASLGGVRQTNYNEKNTWSWFNTINYNRQIGADHELNVLAGAEYTRRTSKYSYKNGIGLVNPDLLIIDPANYQSIAGYDGIDKIDDGLASYFGWINYGFRKKYLATLSYRTDADSRFGKDKQWGSFPSGSVAWRVSQEDFMRTISFVNDLKLRASYGVTGNSNIGYFPARATIAPGTYADLPDLTLANPGNSALRWERHLQFDAGIDAVLWKHTSVTLDYYNRKTIDLILNNPVLATLGFPGNTLTENVGQLRSRGVELSVSTPVLHTRDFAWDINFNAAWNKTKMISTNLFGNDLYDNNDTKATYSIARPGQPLGVFYLIRWAGVNPVNGLPTYLDVNGNQKQFDYANTSTPWTLVKDGSKTTAITATDRVLTNKSPYPKFYGGINQTFNYFNFDAVIDLQYALGFSVYNQTMQNMLKFDNVNNKSTEILNAWKKAGDNTDVPRLYANDNFWTTTASTRWLEKGDFLRIRNVQIGYTIPKNITRRIKVSRLRFYVQGSNLYTFTGYSGIDPEANSVGETNIGLGIDKFRPYFSRTFTMGINLGL</sequence>
<keyword evidence="6 7" id="KW-0998">Cell outer membrane</keyword>
<dbReference type="Gene3D" id="2.170.130.10">
    <property type="entry name" value="TonB-dependent receptor, plug domain"/>
    <property type="match status" value="1"/>
</dbReference>
<dbReference type="Proteomes" id="UP000005438">
    <property type="component" value="Chromosome"/>
</dbReference>
<keyword evidence="4 7" id="KW-0812">Transmembrane</keyword>
<accession>G8TMH9</accession>